<keyword evidence="2" id="KW-0012">Acyltransferase</keyword>
<proteinExistence type="predicted"/>
<reference evidence="4 5" key="1">
    <citation type="submission" date="2021-05" db="EMBL/GenBank/DDBJ databases">
        <title>Bacteria Genome sequencing.</title>
        <authorList>
            <person name="Takabe Y."/>
            <person name="Nakajima Y."/>
            <person name="Suzuki S."/>
            <person name="Shiozaki T."/>
        </authorList>
    </citation>
    <scope>NUCLEOTIDE SEQUENCE [LARGE SCALE GENOMIC DNA]</scope>
    <source>
        <strain evidence="4 5">AI_62</strain>
    </source>
</reference>
<dbReference type="InterPro" id="IPR000182">
    <property type="entry name" value="GNAT_dom"/>
</dbReference>
<dbReference type="Proteomes" id="UP000786693">
    <property type="component" value="Unassembled WGS sequence"/>
</dbReference>
<dbReference type="PROSITE" id="PS51186">
    <property type="entry name" value="GNAT"/>
    <property type="match status" value="1"/>
</dbReference>
<evidence type="ECO:0000256" key="2">
    <source>
        <dbReference type="ARBA" id="ARBA00023315"/>
    </source>
</evidence>
<dbReference type="PANTHER" id="PTHR43877:SF2">
    <property type="entry name" value="AMINOALKYLPHOSPHONATE N-ACETYLTRANSFERASE-RELATED"/>
    <property type="match status" value="1"/>
</dbReference>
<evidence type="ECO:0000259" key="3">
    <source>
        <dbReference type="PROSITE" id="PS51186"/>
    </source>
</evidence>
<organism evidence="4 5">
    <name type="scientific">Jannaschia pagri</name>
    <dbReference type="NCBI Taxonomy" id="2829797"/>
    <lineage>
        <taxon>Bacteria</taxon>
        <taxon>Pseudomonadati</taxon>
        <taxon>Pseudomonadota</taxon>
        <taxon>Alphaproteobacteria</taxon>
        <taxon>Rhodobacterales</taxon>
        <taxon>Roseobacteraceae</taxon>
        <taxon>Jannaschia</taxon>
    </lineage>
</organism>
<protein>
    <submittedName>
        <fullName evidence="4">N-acetyltransferase</fullName>
    </submittedName>
</protein>
<dbReference type="Gene3D" id="3.40.630.30">
    <property type="match status" value="1"/>
</dbReference>
<keyword evidence="1" id="KW-0808">Transferase</keyword>
<keyword evidence="5" id="KW-1185">Reference proteome</keyword>
<accession>A0ABQ4NLB8</accession>
<feature type="domain" description="N-acetyltransferase" evidence="3">
    <location>
        <begin position="3"/>
        <end position="154"/>
    </location>
</feature>
<name>A0ABQ4NLB8_9RHOB</name>
<evidence type="ECO:0000313" key="5">
    <source>
        <dbReference type="Proteomes" id="UP000786693"/>
    </source>
</evidence>
<dbReference type="EMBL" id="BPFH01000003">
    <property type="protein sequence ID" value="GIT95179.1"/>
    <property type="molecule type" value="Genomic_DNA"/>
</dbReference>
<dbReference type="Pfam" id="PF00583">
    <property type="entry name" value="Acetyltransf_1"/>
    <property type="match status" value="1"/>
</dbReference>
<evidence type="ECO:0000256" key="1">
    <source>
        <dbReference type="ARBA" id="ARBA00022679"/>
    </source>
</evidence>
<sequence>MTVTVRPHDPDAPDAFLTLYRACLAHYDEGPADRETVEALILRELAAPFGTFAHIAWAGDLPVGFTCWMRVFPAGNGFALYLKELFVTEAARGTGAGRALMQQLARTALDQGCDTLRWETGETGARAFYGRLGAEDDGKTHYTLDGPALARLSE</sequence>
<dbReference type="CDD" id="cd04301">
    <property type="entry name" value="NAT_SF"/>
    <property type="match status" value="1"/>
</dbReference>
<comment type="caution">
    <text evidence="4">The sequence shown here is derived from an EMBL/GenBank/DDBJ whole genome shotgun (WGS) entry which is preliminary data.</text>
</comment>
<dbReference type="InterPro" id="IPR050832">
    <property type="entry name" value="Bact_Acetyltransf"/>
</dbReference>
<gene>
    <name evidence="4" type="ORF">JANAI62_18020</name>
</gene>
<dbReference type="RefSeq" id="WP_220748688.1">
    <property type="nucleotide sequence ID" value="NZ_BPFH01000003.1"/>
</dbReference>
<dbReference type="SUPFAM" id="SSF55729">
    <property type="entry name" value="Acyl-CoA N-acyltransferases (Nat)"/>
    <property type="match status" value="1"/>
</dbReference>
<dbReference type="PANTHER" id="PTHR43877">
    <property type="entry name" value="AMINOALKYLPHOSPHONATE N-ACETYLTRANSFERASE-RELATED-RELATED"/>
    <property type="match status" value="1"/>
</dbReference>
<dbReference type="InterPro" id="IPR016181">
    <property type="entry name" value="Acyl_CoA_acyltransferase"/>
</dbReference>
<evidence type="ECO:0000313" key="4">
    <source>
        <dbReference type="EMBL" id="GIT95179.1"/>
    </source>
</evidence>